<feature type="chain" id="PRO_5004223840" description="DUF541 domain-containing protein" evidence="1">
    <location>
        <begin position="21"/>
        <end position="237"/>
    </location>
</feature>
<dbReference type="AlphaFoldDB" id="Q3APN3"/>
<feature type="signal peptide" evidence="1">
    <location>
        <begin position="1"/>
        <end position="20"/>
    </location>
</feature>
<dbReference type="EMBL" id="CP000108">
    <property type="protein sequence ID" value="ABB29042.1"/>
    <property type="molecule type" value="Genomic_DNA"/>
</dbReference>
<evidence type="ECO:0000256" key="1">
    <source>
        <dbReference type="SAM" id="SignalP"/>
    </source>
</evidence>
<dbReference type="InterPro" id="IPR007497">
    <property type="entry name" value="SIMPL/DUF541"/>
</dbReference>
<evidence type="ECO:0000313" key="2">
    <source>
        <dbReference type="EMBL" id="ABB29042.1"/>
    </source>
</evidence>
<dbReference type="eggNOG" id="COG2968">
    <property type="taxonomic scope" value="Bacteria"/>
</dbReference>
<dbReference type="InterPro" id="IPR052022">
    <property type="entry name" value="26kDa_periplasmic_antigen"/>
</dbReference>
<evidence type="ECO:0008006" key="3">
    <source>
        <dbReference type="Google" id="ProtNLM"/>
    </source>
</evidence>
<dbReference type="STRING" id="340177.Cag_1791"/>
<dbReference type="Gene3D" id="3.30.110.170">
    <property type="entry name" value="Protein of unknown function (DUF541), domain 1"/>
    <property type="match status" value="1"/>
</dbReference>
<gene>
    <name evidence="2" type="ordered locus">Cag_1791</name>
</gene>
<dbReference type="GO" id="GO:0006974">
    <property type="term" value="P:DNA damage response"/>
    <property type="evidence" value="ECO:0007669"/>
    <property type="project" value="TreeGrafter"/>
</dbReference>
<accession>Q3APN3</accession>
<dbReference type="PANTHER" id="PTHR34387:SF2">
    <property type="entry name" value="SLR1258 PROTEIN"/>
    <property type="match status" value="1"/>
</dbReference>
<dbReference type="Gene3D" id="3.30.70.2970">
    <property type="entry name" value="Protein of unknown function (DUF541), domain 2"/>
    <property type="match status" value="1"/>
</dbReference>
<sequence>MGTLLLIGFATIAPTTQSIAADNHIAVSASASIPVKPDMAEFTVIISADAKQADKAATEVAEKYAAVQASLRKAGIAADDAPTTAYTVAPRWEWNGTLQKNVLKGYSARHTLKVKVRSLSAIGQAVDAAVQAGANEVQEVHFVVSRYEAFRQQALEQAVAKARADAAIMAQAADCKLGTLLEASVTQQSNMPRPMYDAMTLRVAAAPKAETTMVAAEQEVEVTVHSRWQIRPLVGSK</sequence>
<name>Q3APN3_CHLCH</name>
<proteinExistence type="predicted"/>
<keyword evidence="1" id="KW-0732">Signal</keyword>
<protein>
    <recommendedName>
        <fullName evidence="3">DUF541 domain-containing protein</fullName>
    </recommendedName>
</protein>
<dbReference type="Pfam" id="PF04402">
    <property type="entry name" value="SIMPL"/>
    <property type="match status" value="1"/>
</dbReference>
<dbReference type="HOGENOM" id="CLU_080344_1_0_10"/>
<reference evidence="2" key="1">
    <citation type="submission" date="2005-08" db="EMBL/GenBank/DDBJ databases">
        <title>Complete sequence of Chlorobium chlorochromatii CaD3.</title>
        <authorList>
            <person name="Copeland A."/>
            <person name="Lucas S."/>
            <person name="Lapidus A."/>
            <person name="Barry K."/>
            <person name="Detter J.C."/>
            <person name="Glavina T."/>
            <person name="Hammon N."/>
            <person name="Israni S."/>
            <person name="Pitluck S."/>
            <person name="Bryant D."/>
            <person name="Schmutz J."/>
            <person name="Larimer F."/>
            <person name="Land M."/>
            <person name="Kyrpides N."/>
            <person name="Ivanova N."/>
            <person name="Richardson P."/>
        </authorList>
    </citation>
    <scope>NUCLEOTIDE SEQUENCE [LARGE SCALE GENOMIC DNA]</scope>
    <source>
        <strain evidence="2">CaD3</strain>
    </source>
</reference>
<dbReference type="PANTHER" id="PTHR34387">
    <property type="entry name" value="SLR1258 PROTEIN"/>
    <property type="match status" value="1"/>
</dbReference>
<organism evidence="2">
    <name type="scientific">Chlorobium chlorochromatii (strain CaD3)</name>
    <dbReference type="NCBI Taxonomy" id="340177"/>
    <lineage>
        <taxon>Bacteria</taxon>
        <taxon>Pseudomonadati</taxon>
        <taxon>Chlorobiota</taxon>
        <taxon>Chlorobiia</taxon>
        <taxon>Chlorobiales</taxon>
        <taxon>Chlorobiaceae</taxon>
        <taxon>Chlorobium/Pelodictyon group</taxon>
        <taxon>Chlorobium</taxon>
    </lineage>
</organism>
<dbReference type="KEGG" id="cch:Cag_1791"/>